<sequence length="76" mass="8380">MVKIRLMGAMAHLAGAKEVNIKIEEPKTVDEILREVIRGYDKLHDKIIFVNGKVARGDAIVHDSDEIKVMPVLSGG</sequence>
<accession>W0I6S9</accession>
<dbReference type="RefSeq" id="WP_042680348.1">
    <property type="nucleotide sequence ID" value="NZ_CP006965.1"/>
</dbReference>
<dbReference type="Proteomes" id="UP000019027">
    <property type="component" value="Chromosome"/>
</dbReference>
<dbReference type="OrthoDB" id="98357at2157"/>
<dbReference type="InterPro" id="IPR012675">
    <property type="entry name" value="Beta-grasp_dom_sf"/>
</dbReference>
<protein>
    <submittedName>
        <fullName evidence="1">Molybdopterin converting factor, subunit</fullName>
    </submittedName>
</protein>
<dbReference type="EMBL" id="CP006965">
    <property type="protein sequence ID" value="AHF80108.1"/>
    <property type="molecule type" value="Genomic_DNA"/>
</dbReference>
<evidence type="ECO:0000313" key="2">
    <source>
        <dbReference type="Proteomes" id="UP000019027"/>
    </source>
</evidence>
<dbReference type="SUPFAM" id="SSF54285">
    <property type="entry name" value="MoaD/ThiS"/>
    <property type="match status" value="1"/>
</dbReference>
<dbReference type="STRING" id="582419.TES1_0722"/>
<dbReference type="Pfam" id="PF02597">
    <property type="entry name" value="ThiS"/>
    <property type="match status" value="1"/>
</dbReference>
<organism evidence="1 2">
    <name type="scientific">Thermococcus paralvinellae</name>
    <dbReference type="NCBI Taxonomy" id="582419"/>
    <lineage>
        <taxon>Archaea</taxon>
        <taxon>Methanobacteriati</taxon>
        <taxon>Methanobacteriota</taxon>
        <taxon>Thermococci</taxon>
        <taxon>Thermococcales</taxon>
        <taxon>Thermococcaceae</taxon>
        <taxon>Thermococcus</taxon>
    </lineage>
</organism>
<dbReference type="HOGENOM" id="CLU_114601_4_3_2"/>
<dbReference type="InterPro" id="IPR003749">
    <property type="entry name" value="ThiS/MoaD-like"/>
</dbReference>
<dbReference type="InterPro" id="IPR016155">
    <property type="entry name" value="Mopterin_synth/thiamin_S_b"/>
</dbReference>
<dbReference type="KEGG" id="ths:TES1_0722"/>
<dbReference type="CDD" id="cd17040">
    <property type="entry name" value="Ubl_MoaD_like"/>
    <property type="match status" value="1"/>
</dbReference>
<dbReference type="GeneID" id="24907563"/>
<reference evidence="1 2" key="1">
    <citation type="journal article" date="2014" name="Int. J. Syst. Evol. Microbiol.">
        <title>Thermococcus paralvinellae sp. nov. and Thermococcus cleftensis sp. nov. of hyperthermophilic heterotrophs from deep-sea hydrothermal vents.</title>
        <authorList>
            <person name="Hensley S.A."/>
            <person name="Jung J.H."/>
            <person name="Park C.S."/>
            <person name="Holden J.F."/>
        </authorList>
    </citation>
    <scope>NUCLEOTIDE SEQUENCE [LARGE SCALE GENOMIC DNA]</scope>
    <source>
        <strain evidence="1 2">ES1</strain>
    </source>
</reference>
<name>W0I6S9_9EURY</name>
<gene>
    <name evidence="1" type="ORF">TES1_0722</name>
</gene>
<dbReference type="AlphaFoldDB" id="W0I6S9"/>
<dbReference type="Gene3D" id="3.10.20.30">
    <property type="match status" value="1"/>
</dbReference>
<keyword evidence="2" id="KW-1185">Reference proteome</keyword>
<proteinExistence type="predicted"/>
<evidence type="ECO:0000313" key="1">
    <source>
        <dbReference type="EMBL" id="AHF80108.1"/>
    </source>
</evidence>